<organism evidence="1">
    <name type="scientific">Phytophthora nicotianae</name>
    <name type="common">Potato buckeye rot agent</name>
    <name type="synonym">Phytophthora parasitica</name>
    <dbReference type="NCBI Taxonomy" id="4792"/>
    <lineage>
        <taxon>Eukaryota</taxon>
        <taxon>Sar</taxon>
        <taxon>Stramenopiles</taxon>
        <taxon>Oomycota</taxon>
        <taxon>Peronosporomycetes</taxon>
        <taxon>Peronosporales</taxon>
        <taxon>Peronosporaceae</taxon>
        <taxon>Phytophthora</taxon>
    </lineage>
</organism>
<gene>
    <name evidence="1" type="ORF">L914_06586</name>
</gene>
<dbReference type="AlphaFoldDB" id="W2NM22"/>
<accession>W2NM22</accession>
<evidence type="ECO:0000313" key="1">
    <source>
        <dbReference type="EMBL" id="ETM48983.1"/>
    </source>
</evidence>
<dbReference type="EMBL" id="KI692216">
    <property type="protein sequence ID" value="ETM48983.1"/>
    <property type="molecule type" value="Genomic_DNA"/>
</dbReference>
<name>W2NM22_PHYNI</name>
<dbReference type="Proteomes" id="UP000054532">
    <property type="component" value="Unassembled WGS sequence"/>
</dbReference>
<protein>
    <submittedName>
        <fullName evidence="1">Uncharacterized protein</fullName>
    </submittedName>
</protein>
<sequence>MSASLREMPVSNVTRMHMPRVKSSLAQRDADARVNIRPAHSSPSSCVVDTVSESKRGRRCFEPPVASHLRQTGYSPAEQGTPQINQACHPYAARCKYLQQLHSSYG</sequence>
<proteinExistence type="predicted"/>
<reference evidence="1" key="1">
    <citation type="submission" date="2013-11" db="EMBL/GenBank/DDBJ databases">
        <title>The Genome Sequence of Phytophthora parasitica IAC_01/95.</title>
        <authorList>
            <consortium name="The Broad Institute Genomics Platform"/>
            <person name="Russ C."/>
            <person name="Tyler B."/>
            <person name="Panabieres F."/>
            <person name="Shan W."/>
            <person name="Tripathy S."/>
            <person name="Grunwald N."/>
            <person name="Machado M."/>
            <person name="Johnson C.S."/>
            <person name="Arredondo F."/>
            <person name="Hong C."/>
            <person name="Coffey M."/>
            <person name="Young S.K."/>
            <person name="Zeng Q."/>
            <person name="Gargeya S."/>
            <person name="Fitzgerald M."/>
            <person name="Abouelleil A."/>
            <person name="Alvarado L."/>
            <person name="Chapman S.B."/>
            <person name="Gainer-Dewar J."/>
            <person name="Goldberg J."/>
            <person name="Griggs A."/>
            <person name="Gujja S."/>
            <person name="Hansen M."/>
            <person name="Howarth C."/>
            <person name="Imamovic A."/>
            <person name="Ireland A."/>
            <person name="Larimer J."/>
            <person name="McCowan C."/>
            <person name="Murphy C."/>
            <person name="Pearson M."/>
            <person name="Poon T.W."/>
            <person name="Priest M."/>
            <person name="Roberts A."/>
            <person name="Saif S."/>
            <person name="Shea T."/>
            <person name="Sykes S."/>
            <person name="Wortman J."/>
            <person name="Nusbaum C."/>
            <person name="Birren B."/>
        </authorList>
    </citation>
    <scope>NUCLEOTIDE SEQUENCE [LARGE SCALE GENOMIC DNA]</scope>
    <source>
        <strain evidence="1">IAC_01/95</strain>
    </source>
</reference>